<dbReference type="InterPro" id="IPR041139">
    <property type="entry name" value="MVP_rep_dom"/>
</dbReference>
<feature type="repeat" description="MVP" evidence="15">
    <location>
        <begin position="252"/>
        <end position="305"/>
    </location>
</feature>
<evidence type="ECO:0000256" key="17">
    <source>
        <dbReference type="SAM" id="MobiDB-lite"/>
    </source>
</evidence>
<dbReference type="GO" id="GO:0016020">
    <property type="term" value="C:membrane"/>
    <property type="evidence" value="ECO:0007669"/>
    <property type="project" value="UniProtKB-SubCell"/>
</dbReference>
<dbReference type="Pfam" id="PF09004">
    <property type="entry name" value="ALKBH8_N"/>
    <property type="match status" value="1"/>
</dbReference>
<dbReference type="Gene3D" id="6.20.380.10">
    <property type="match status" value="1"/>
</dbReference>
<feature type="compositionally biased region" description="Polar residues" evidence="17">
    <location>
        <begin position="1118"/>
        <end position="1138"/>
    </location>
</feature>
<dbReference type="EMBL" id="JAROKS010000012">
    <property type="protein sequence ID" value="KAK1799401.1"/>
    <property type="molecule type" value="Genomic_DNA"/>
</dbReference>
<evidence type="ECO:0000259" key="24">
    <source>
        <dbReference type="Pfam" id="PF17796"/>
    </source>
</evidence>
<evidence type="ECO:0000256" key="1">
    <source>
        <dbReference type="ARBA" id="ARBA00004123"/>
    </source>
</evidence>
<dbReference type="AlphaFoldDB" id="A0AAD8ZHR2"/>
<keyword evidence="16" id="KW-0175">Coiled coil</keyword>
<feature type="transmembrane region" description="Helical" evidence="18">
    <location>
        <begin position="1199"/>
        <end position="1220"/>
    </location>
</feature>
<feature type="region of interest" description="Disordered" evidence="17">
    <location>
        <begin position="999"/>
        <end position="1145"/>
    </location>
</feature>
<dbReference type="InterPro" id="IPR041134">
    <property type="entry name" value="Vault_2"/>
</dbReference>
<dbReference type="PROSITE" id="PS51224">
    <property type="entry name" value="MVP"/>
    <property type="match status" value="7"/>
</dbReference>
<dbReference type="Pfam" id="PF17796">
    <property type="entry name" value="Vault_4"/>
    <property type="match status" value="1"/>
</dbReference>
<comment type="subunit">
    <text evidence="14">The vault ribonucleoprotein particle is a huge (400 A x 670 A) cage structure of 12.9 MDa. It consists of a dimer of half-vaults, with each half-vault comprising 39 identical major vault protein (MVP) chains, PARP4 and one or more vault RNAs (vRNAs).</text>
</comment>
<dbReference type="InterPro" id="IPR043023">
    <property type="entry name" value="MVP_rep_sf"/>
</dbReference>
<feature type="repeat" description="MVP" evidence="15">
    <location>
        <begin position="191"/>
        <end position="251"/>
    </location>
</feature>
<dbReference type="FunFam" id="2.30.30.570:FF:000002">
    <property type="entry name" value="Major vault protein-alpha"/>
    <property type="match status" value="1"/>
</dbReference>
<dbReference type="InterPro" id="IPR040989">
    <property type="entry name" value="Vault_3"/>
</dbReference>
<comment type="caution">
    <text evidence="25">The sequence shown here is derived from an EMBL/GenBank/DDBJ whole genome shotgun (WGS) entry which is preliminary data.</text>
</comment>
<dbReference type="FunFam" id="3.30.479.30:FF:000010">
    <property type="entry name" value="major vault protein-like"/>
    <property type="match status" value="1"/>
</dbReference>
<dbReference type="Pfam" id="PF01505">
    <property type="entry name" value="Vault"/>
    <property type="match status" value="4"/>
</dbReference>
<feature type="non-terminal residue" evidence="25">
    <location>
        <position position="1"/>
    </location>
</feature>
<dbReference type="Pfam" id="PF04505">
    <property type="entry name" value="CD225"/>
    <property type="match status" value="1"/>
</dbReference>
<feature type="transmembrane region" description="Helical" evidence="18">
    <location>
        <begin position="1152"/>
        <end position="1178"/>
    </location>
</feature>
<evidence type="ECO:0000256" key="16">
    <source>
        <dbReference type="SAM" id="Coils"/>
    </source>
</evidence>
<dbReference type="FunFam" id="2.30.30.570:FF:000001">
    <property type="entry name" value="major vault protein-like"/>
    <property type="match status" value="1"/>
</dbReference>
<dbReference type="CDD" id="cd08825">
    <property type="entry name" value="MVP_shoulder"/>
    <property type="match status" value="1"/>
</dbReference>
<evidence type="ECO:0000313" key="25">
    <source>
        <dbReference type="EMBL" id="KAK1799401.1"/>
    </source>
</evidence>
<keyword evidence="7 18" id="KW-0812">Transmembrane</keyword>
<dbReference type="Gene3D" id="2.30.30.550">
    <property type="entry name" value="Major Vault Protein repeat"/>
    <property type="match status" value="4"/>
</dbReference>
<dbReference type="FunFam" id="2.30.30.620:FF:000002">
    <property type="entry name" value="Major vault protein"/>
    <property type="match status" value="1"/>
</dbReference>
<evidence type="ECO:0000256" key="15">
    <source>
        <dbReference type="PROSITE-ProRule" id="PRU00571"/>
    </source>
</evidence>
<dbReference type="Gene3D" id="2.30.30.570">
    <property type="match status" value="2"/>
</dbReference>
<dbReference type="Gene3D" id="6.10.250.720">
    <property type="match status" value="1"/>
</dbReference>
<feature type="domain" description="Major vault protein repeat" evidence="19">
    <location>
        <begin position="248"/>
        <end position="290"/>
    </location>
</feature>
<dbReference type="InterPro" id="IPR039059">
    <property type="entry name" value="MVP"/>
</dbReference>
<comment type="subcellular location">
    <subcellularLocation>
        <location evidence="3 15">Cytoplasm</location>
    </subcellularLocation>
    <subcellularLocation>
        <location evidence="2">Membrane</location>
    </subcellularLocation>
    <subcellularLocation>
        <location evidence="1">Nucleus</location>
    </subcellularLocation>
</comment>
<dbReference type="InterPro" id="IPR007593">
    <property type="entry name" value="CD225/Dispanin_fam"/>
</dbReference>
<evidence type="ECO:0000259" key="19">
    <source>
        <dbReference type="Pfam" id="PF01505"/>
    </source>
</evidence>
<dbReference type="Gene3D" id="2.30.30.620">
    <property type="match status" value="1"/>
</dbReference>
<evidence type="ECO:0000256" key="9">
    <source>
        <dbReference type="ARBA" id="ARBA00022989"/>
    </source>
</evidence>
<dbReference type="Gene3D" id="3.30.479.30">
    <property type="entry name" value="Band 7 domain"/>
    <property type="match status" value="1"/>
</dbReference>
<keyword evidence="26" id="KW-1185">Reference proteome</keyword>
<feature type="domain" description="Major vault protein repeat" evidence="22">
    <location>
        <begin position="410"/>
        <end position="456"/>
    </location>
</feature>
<organism evidence="25 26">
    <name type="scientific">Electrophorus voltai</name>
    <dbReference type="NCBI Taxonomy" id="2609070"/>
    <lineage>
        <taxon>Eukaryota</taxon>
        <taxon>Metazoa</taxon>
        <taxon>Chordata</taxon>
        <taxon>Craniata</taxon>
        <taxon>Vertebrata</taxon>
        <taxon>Euteleostomi</taxon>
        <taxon>Actinopterygii</taxon>
        <taxon>Neopterygii</taxon>
        <taxon>Teleostei</taxon>
        <taxon>Ostariophysi</taxon>
        <taxon>Gymnotiformes</taxon>
        <taxon>Gymnotoidei</taxon>
        <taxon>Gymnotidae</taxon>
        <taxon>Electrophorus</taxon>
    </lineage>
</organism>
<evidence type="ECO:0000256" key="10">
    <source>
        <dbReference type="ARBA" id="ARBA00023136"/>
    </source>
</evidence>
<keyword evidence="11" id="KW-0539">Nucleus</keyword>
<evidence type="ECO:0000259" key="20">
    <source>
        <dbReference type="Pfam" id="PF09004"/>
    </source>
</evidence>
<evidence type="ECO:0000256" key="3">
    <source>
        <dbReference type="ARBA" id="ARBA00004496"/>
    </source>
</evidence>
<accession>A0AAD8ZHR2</accession>
<evidence type="ECO:0000313" key="26">
    <source>
        <dbReference type="Proteomes" id="UP001239994"/>
    </source>
</evidence>
<feature type="repeat" description="MVP" evidence="15">
    <location>
        <begin position="534"/>
        <end position="585"/>
    </location>
</feature>
<dbReference type="Proteomes" id="UP001239994">
    <property type="component" value="Unassembled WGS sequence"/>
</dbReference>
<feature type="repeat" description="MVP" evidence="15">
    <location>
        <begin position="359"/>
        <end position="413"/>
    </location>
</feature>
<dbReference type="InterPro" id="IPR015095">
    <property type="entry name" value="AlkB_hom8_N"/>
</dbReference>
<evidence type="ECO:0000256" key="6">
    <source>
        <dbReference type="ARBA" id="ARBA00022490"/>
    </source>
</evidence>
<feature type="repeat" description="MVP" evidence="15">
    <location>
        <begin position="464"/>
        <end position="533"/>
    </location>
</feature>
<dbReference type="Pfam" id="PF17794">
    <property type="entry name" value="Vault_2"/>
    <property type="match status" value="2"/>
</dbReference>
<dbReference type="Pfam" id="PF11978">
    <property type="entry name" value="MVP_shoulder"/>
    <property type="match status" value="1"/>
</dbReference>
<dbReference type="InterPro" id="IPR002499">
    <property type="entry name" value="Vault_N"/>
</dbReference>
<keyword evidence="9 18" id="KW-1133">Transmembrane helix</keyword>
<dbReference type="FunFam" id="2.30.30.560:FF:000002">
    <property type="entry name" value="Major vault protein-alpha"/>
    <property type="match status" value="1"/>
</dbReference>
<feature type="domain" description="Major vault protein repeat" evidence="23">
    <location>
        <begin position="604"/>
        <end position="665"/>
    </location>
</feature>
<evidence type="ECO:0000256" key="4">
    <source>
        <dbReference type="ARBA" id="ARBA00006843"/>
    </source>
</evidence>
<keyword evidence="8" id="KW-0677">Repeat</keyword>
<dbReference type="FunFam" id="2.30.30.550:FF:000001">
    <property type="entry name" value="major vault protein-like"/>
    <property type="match status" value="3"/>
</dbReference>
<evidence type="ECO:0000256" key="2">
    <source>
        <dbReference type="ARBA" id="ARBA00004370"/>
    </source>
</evidence>
<keyword evidence="6 15" id="KW-0963">Cytoplasm</keyword>
<comment type="function">
    <text evidence="13">Required for normal vault structure. Vaults are multi-subunit structures that may act as scaffolds for proteins involved in signal transduction. Vaults may also play a role in nucleo-cytoplasmic transport.</text>
</comment>
<reference evidence="25" key="1">
    <citation type="submission" date="2023-03" db="EMBL/GenBank/DDBJ databases">
        <title>Electrophorus voltai genome.</title>
        <authorList>
            <person name="Bian C."/>
        </authorList>
    </citation>
    <scope>NUCLEOTIDE SEQUENCE</scope>
    <source>
        <strain evidence="25">CB-2022</strain>
        <tissue evidence="25">Muscle</tissue>
    </source>
</reference>
<feature type="domain" description="Major vault protein repeat" evidence="24">
    <location>
        <begin position="530"/>
        <end position="587"/>
    </location>
</feature>
<evidence type="ECO:0000256" key="12">
    <source>
        <dbReference type="ARBA" id="ARBA00023274"/>
    </source>
</evidence>
<evidence type="ECO:0000256" key="7">
    <source>
        <dbReference type="ARBA" id="ARBA00022692"/>
    </source>
</evidence>
<feature type="domain" description="Major vault protein repeat" evidence="19">
    <location>
        <begin position="460"/>
        <end position="518"/>
    </location>
</feature>
<dbReference type="Gene3D" id="2.30.30.560">
    <property type="match status" value="2"/>
</dbReference>
<dbReference type="GO" id="GO:0016706">
    <property type="term" value="F:2-oxoglutarate-dependent dioxygenase activity"/>
    <property type="evidence" value="ECO:0007669"/>
    <property type="project" value="InterPro"/>
</dbReference>
<evidence type="ECO:0000259" key="22">
    <source>
        <dbReference type="Pfam" id="PF17794"/>
    </source>
</evidence>
<feature type="coiled-coil region" evidence="16">
    <location>
        <begin position="883"/>
        <end position="922"/>
    </location>
</feature>
<feature type="coiled-coil region" evidence="16">
    <location>
        <begin position="473"/>
        <end position="502"/>
    </location>
</feature>
<dbReference type="FunFam" id="2.30.30.560:FF:000001">
    <property type="entry name" value="major vault protein-like"/>
    <property type="match status" value="1"/>
</dbReference>
<dbReference type="GO" id="GO:0005737">
    <property type="term" value="C:cytoplasm"/>
    <property type="evidence" value="ECO:0007669"/>
    <property type="project" value="UniProtKB-SubCell"/>
</dbReference>
<feature type="domain" description="Major vault protein repeat" evidence="22">
    <location>
        <begin position="185"/>
        <end position="244"/>
    </location>
</feature>
<feature type="domain" description="Major vault protein shoulder" evidence="21">
    <location>
        <begin position="666"/>
        <end position="784"/>
    </location>
</feature>
<dbReference type="InterPro" id="IPR036013">
    <property type="entry name" value="Band_7/SPFH_dom_sf"/>
</dbReference>
<evidence type="ECO:0000256" key="11">
    <source>
        <dbReference type="ARBA" id="ARBA00023242"/>
    </source>
</evidence>
<feature type="domain" description="Major vault protein repeat" evidence="19">
    <location>
        <begin position="355"/>
        <end position="397"/>
    </location>
</feature>
<evidence type="ECO:0000256" key="8">
    <source>
        <dbReference type="ARBA" id="ARBA00022737"/>
    </source>
</evidence>
<protein>
    <recommendedName>
        <fullName evidence="5">Major vault protein</fullName>
    </recommendedName>
</protein>
<keyword evidence="10 18" id="KW-0472">Membrane</keyword>
<evidence type="ECO:0000256" key="13">
    <source>
        <dbReference type="ARBA" id="ARBA00024814"/>
    </source>
</evidence>
<dbReference type="InterPro" id="IPR043179">
    <property type="entry name" value="Vault_2_sf"/>
</dbReference>
<evidence type="ECO:0000256" key="18">
    <source>
        <dbReference type="SAM" id="Phobius"/>
    </source>
</evidence>
<feature type="repeat" description="MVP" evidence="15">
    <location>
        <begin position="415"/>
        <end position="463"/>
    </location>
</feature>
<dbReference type="GO" id="GO:0008168">
    <property type="term" value="F:methyltransferase activity"/>
    <property type="evidence" value="ECO:0007669"/>
    <property type="project" value="InterPro"/>
</dbReference>
<dbReference type="InterPro" id="IPR041136">
    <property type="entry name" value="Vault_4"/>
</dbReference>
<evidence type="ECO:0000259" key="21">
    <source>
        <dbReference type="Pfam" id="PF11978"/>
    </source>
</evidence>
<feature type="repeat" description="MVP" evidence="15">
    <location>
        <begin position="306"/>
        <end position="358"/>
    </location>
</feature>
<evidence type="ECO:0000259" key="23">
    <source>
        <dbReference type="Pfam" id="PF17795"/>
    </source>
</evidence>
<name>A0AAD8ZHR2_9TELE</name>
<dbReference type="Pfam" id="PF17795">
    <property type="entry name" value="Vault_3"/>
    <property type="match status" value="1"/>
</dbReference>
<proteinExistence type="inferred from homology"/>
<dbReference type="GO" id="GO:1990904">
    <property type="term" value="C:ribonucleoprotein complex"/>
    <property type="evidence" value="ECO:0007669"/>
    <property type="project" value="UniProtKB-UniRule"/>
</dbReference>
<dbReference type="GO" id="GO:0005634">
    <property type="term" value="C:nucleus"/>
    <property type="evidence" value="ECO:0007669"/>
    <property type="project" value="UniProtKB-SubCell"/>
</dbReference>
<feature type="region of interest" description="Disordered" evidence="17">
    <location>
        <begin position="580"/>
        <end position="601"/>
    </location>
</feature>
<dbReference type="PANTHER" id="PTHR14165:SF3">
    <property type="entry name" value="MAJOR VAULT PROTEIN"/>
    <property type="match status" value="1"/>
</dbReference>
<feature type="compositionally biased region" description="Basic residues" evidence="17">
    <location>
        <begin position="1098"/>
        <end position="1111"/>
    </location>
</feature>
<feature type="domain" description="Alkylated DNA repair protein AlkB homologue 8 N-terminal" evidence="20">
    <location>
        <begin position="60"/>
        <end position="100"/>
    </location>
</feature>
<keyword evidence="12 15" id="KW-0687">Ribonucleoprotein</keyword>
<sequence>MLVIDFSSAFNTIIKFTDDMTVVGLINKDNESTYREEVRELWRSSNIKFLGVHLAENLTWNLNTSSITKRAQQCLYFLCKLRKAHLPSPILNTFYRGTVECILSSYITTWFWNCTAFDRKTLQRMMLSTRLVQAGEQADASIIRIPPHHYIHVLDQNTNIARVEIGPLTYIRQDNERVLFPPNRMTMVPPRHYCVIVNPVARDDEGRVQFDDAGQAKLRHADLEIRLTQDPFPLYPGEEIQKEVTPLQIVYPDTALRLQALLDFEEEEGGEKRVAGDEWLFEGPGTYIPRKEVAVLETIKATVIRENQAIRLRARKEGVDRSGVRRVTGEEWQVRKVGAYLPGAIEEVIDIVNAFILNDKSALHVRALRPFRDEGGRERRTGEEWLVTVADREAHVPSVAEEVIGVVDVTTLSSRQYCVILDPVGPDGKPQLGQKRVVKGERSFFLRPGEHLEQGIQDVYVLSEDEGLVLRAVEAFTDTEAQEEEEREEEEVRAKKARVQRRPGDRWMLRGPIEYVPPVTVEVLLQRNSIPLDENEGIYVRDIKTGKVRAVIGQTYMLTHDEELWEKELPVNVEVLLGSTRDPLAGRSERNQDDTGEPRDKTRVVSFRVPHNAAVQVYDYREKKARVVFGPDLVMLGPDEQFTVLSLSGDKPKRANVIKAICLLLGPDFCTDIITIETADHARLQLQLSYNWHFDIKSRTDPAQAATLFSVPDFVGDACKAIASRIRGAVASVQFDDFHKNSNRIICSAVFGFDEKLAVRSSLRFGQNGLVISSVDIQSVEPVDQRTRDALQKSVQLAIEITTNSQEAAARSGLRLLTHLLTHLLTLPLLAFRHEAERLGAGSTWPAGEAADHAAVESTGAAKAEAQSRAEAARIQGEAAVSEAKLKAEAQKIEAEAELARLAKAREQELSYKKMMDSLEIEKQQKLADIESHRFKQLVESIGSDTLTEMARAGPELQVKLLQALGLKSTLITDGSSPINLFTTANGLLGAMKANASAPKTAQNVGEEEEQQQTEQGTNQQPNGDAGHTPISSQPVKIEPQDPTSVSESAPGPETSPKSDEPPKVHLTVINEKMETIGNGVCPTTTDVSPPASSRTSPPRHAKPGHAHINGHARLGSRSESLSHAGSPRPSLTRQPSAATEGAADGSKPNDYLILAILSCFCPLWPINIVGLTFSVMSRYSLQQGNVDGARHLGRNAKVLSIVSLVGGVLIITAAIVINWGRKFHLISEYIGNECVT</sequence>
<dbReference type="PANTHER" id="PTHR14165">
    <property type="entry name" value="MAJOR VAULT PROTEIN"/>
    <property type="match status" value="1"/>
</dbReference>
<feature type="domain" description="Major vault protein repeat" evidence="19">
    <location>
        <begin position="302"/>
        <end position="343"/>
    </location>
</feature>
<comment type="similarity">
    <text evidence="4">Belongs to the CD225/Dispanin family.</text>
</comment>
<gene>
    <name evidence="25" type="ORF">P4O66_007627</name>
</gene>
<evidence type="ECO:0000256" key="14">
    <source>
        <dbReference type="ARBA" id="ARBA00025889"/>
    </source>
</evidence>
<dbReference type="InterPro" id="IPR021870">
    <property type="entry name" value="MVP_shoulder"/>
</dbReference>
<evidence type="ECO:0000256" key="5">
    <source>
        <dbReference type="ARBA" id="ARBA00018296"/>
    </source>
</evidence>
<feature type="compositionally biased region" description="Basic and acidic residues" evidence="17">
    <location>
        <begin position="587"/>
        <end position="601"/>
    </location>
</feature>